<feature type="transmembrane region" description="Helical" evidence="4">
    <location>
        <begin position="21"/>
        <end position="39"/>
    </location>
</feature>
<dbReference type="AlphaFoldDB" id="A0A7S2L6Y3"/>
<dbReference type="Gene3D" id="3.40.50.11350">
    <property type="match status" value="1"/>
</dbReference>
<sequence>MAPSESSSRRNRTHGGSNNKLWLGLVGLSLFLCLANVVYHELHLKQHSMVDSHALHLQESQKNLIVENDIPATVEKPIENKTVKAKKQPQISVIDEAGNDKHVEEDEEDQHYIAGLSCEKYGGLSDEAAQNMVYWDDIPSDSKYISPFFEAGNEKYMTFEPDGGGWNNIRMAMETVIVMAHAMGRTLVLPPEKRMYLIGKGDNKQKFKFTFNDFFHLDTIHLEHDGFNMITMEEYLVREAMTGKLVNTTSGLVAYPPNNRTKWDGEDLKPLWEYLRETTDVRNWKPGNCIAAFPASRDPEDTQRLRDAFQTAMDDDKRKKSLRVPVPVDASVSDRIRELRGWHRSQLCLYDEKMQASHTVHFMCYHKQRARLLTHFYSFLFFEDWKQELWAKRFVRDHIRYRDELMCAAGKIVDAVRMRAKSKNPASNPNGLYDSLHIRRGDFQFKETRLEADKLFEITKEKLQPGATVFIATDERNKGFFKPFRGEYDVVFLDDFKHLIPDMNTNYFGMLDQLIASKGRVFYGTYFSTLSGYIMRMRGYSGVKNRVEGYQNGGLKDSYYIWPKKKQLEMSEYVPVMGGQWQREYPVSWHGIDKGIESLHEQ</sequence>
<evidence type="ECO:0000256" key="1">
    <source>
        <dbReference type="ARBA" id="ARBA00022679"/>
    </source>
</evidence>
<keyword evidence="4" id="KW-0812">Transmembrane</keyword>
<keyword evidence="4" id="KW-1133">Transmembrane helix</keyword>
<evidence type="ECO:0000313" key="5">
    <source>
        <dbReference type="EMBL" id="CAD9597768.1"/>
    </source>
</evidence>
<keyword evidence="2" id="KW-0294">Fucose metabolism</keyword>
<dbReference type="EMBL" id="HBGY01025305">
    <property type="protein sequence ID" value="CAD9597768.1"/>
    <property type="molecule type" value="Transcribed_RNA"/>
</dbReference>
<name>A0A7S2L6Y3_9STRA</name>
<keyword evidence="1" id="KW-0808">Transferase</keyword>
<evidence type="ECO:0000256" key="3">
    <source>
        <dbReference type="ARBA" id="ARBA00023277"/>
    </source>
</evidence>
<dbReference type="Gene3D" id="3.40.50.11340">
    <property type="match status" value="1"/>
</dbReference>
<dbReference type="PANTHER" id="PTHR31469">
    <property type="entry name" value="OS07G0633600 PROTEIN"/>
    <property type="match status" value="1"/>
</dbReference>
<dbReference type="PANTHER" id="PTHR31469:SF8">
    <property type="entry name" value="OS07G0641000 PROTEIN"/>
    <property type="match status" value="1"/>
</dbReference>
<dbReference type="GO" id="GO:0006004">
    <property type="term" value="P:fucose metabolic process"/>
    <property type="evidence" value="ECO:0007669"/>
    <property type="project" value="UniProtKB-KW"/>
</dbReference>
<dbReference type="InterPro" id="IPR019378">
    <property type="entry name" value="GDP-Fuc_O-FucTrfase"/>
</dbReference>
<gene>
    <name evidence="5" type="ORF">LDAN0321_LOCUS15612</name>
</gene>
<dbReference type="FunFam" id="3.40.50.11350:FF:000014">
    <property type="entry name" value="Uncharacterized protein"/>
    <property type="match status" value="1"/>
</dbReference>
<dbReference type="GO" id="GO:0016740">
    <property type="term" value="F:transferase activity"/>
    <property type="evidence" value="ECO:0007669"/>
    <property type="project" value="UniProtKB-KW"/>
</dbReference>
<protein>
    <recommendedName>
        <fullName evidence="6">O-fucosyltransferase family protein</fullName>
    </recommendedName>
</protein>
<accession>A0A7S2L6Y3</accession>
<proteinExistence type="predicted"/>
<keyword evidence="3" id="KW-0119">Carbohydrate metabolism</keyword>
<organism evidence="5">
    <name type="scientific">Leptocylindrus danicus</name>
    <dbReference type="NCBI Taxonomy" id="163516"/>
    <lineage>
        <taxon>Eukaryota</taxon>
        <taxon>Sar</taxon>
        <taxon>Stramenopiles</taxon>
        <taxon>Ochrophyta</taxon>
        <taxon>Bacillariophyta</taxon>
        <taxon>Coscinodiscophyceae</taxon>
        <taxon>Chaetocerotophycidae</taxon>
        <taxon>Leptocylindrales</taxon>
        <taxon>Leptocylindraceae</taxon>
        <taxon>Leptocylindrus</taxon>
    </lineage>
</organism>
<dbReference type="Pfam" id="PF10250">
    <property type="entry name" value="O-FucT"/>
    <property type="match status" value="1"/>
</dbReference>
<dbReference type="CDD" id="cd11296">
    <property type="entry name" value="O-FucT_like"/>
    <property type="match status" value="2"/>
</dbReference>
<evidence type="ECO:0000256" key="2">
    <source>
        <dbReference type="ARBA" id="ARBA00023253"/>
    </source>
</evidence>
<keyword evidence="4" id="KW-0472">Membrane</keyword>
<evidence type="ECO:0008006" key="6">
    <source>
        <dbReference type="Google" id="ProtNLM"/>
    </source>
</evidence>
<reference evidence="5" key="1">
    <citation type="submission" date="2021-01" db="EMBL/GenBank/DDBJ databases">
        <authorList>
            <person name="Corre E."/>
            <person name="Pelletier E."/>
            <person name="Niang G."/>
            <person name="Scheremetjew M."/>
            <person name="Finn R."/>
            <person name="Kale V."/>
            <person name="Holt S."/>
            <person name="Cochrane G."/>
            <person name="Meng A."/>
            <person name="Brown T."/>
            <person name="Cohen L."/>
        </authorList>
    </citation>
    <scope>NUCLEOTIDE SEQUENCE</scope>
    <source>
        <strain evidence="5">B650</strain>
    </source>
</reference>
<evidence type="ECO:0000256" key="4">
    <source>
        <dbReference type="SAM" id="Phobius"/>
    </source>
</evidence>